<feature type="region of interest" description="Disordered" evidence="1">
    <location>
        <begin position="182"/>
        <end position="990"/>
    </location>
</feature>
<dbReference type="STRING" id="196109.A0A136IY74"/>
<organism evidence="2 3">
    <name type="scientific">Microdochium bolleyi</name>
    <dbReference type="NCBI Taxonomy" id="196109"/>
    <lineage>
        <taxon>Eukaryota</taxon>
        <taxon>Fungi</taxon>
        <taxon>Dikarya</taxon>
        <taxon>Ascomycota</taxon>
        <taxon>Pezizomycotina</taxon>
        <taxon>Sordariomycetes</taxon>
        <taxon>Xylariomycetidae</taxon>
        <taxon>Xylariales</taxon>
        <taxon>Microdochiaceae</taxon>
        <taxon>Microdochium</taxon>
    </lineage>
</organism>
<sequence length="990" mass="106722">MPGRALYDDDVAMSAFQKWRMQEKERKSIDGDVDDDNSDEPAPDFEDVARPASPSIAGYNKNRDTSSTMSSIPSMARNSTAATSITSNQRTPSFKDGHGGLSLNTTVSTPSTEKNVARTRRLYEQGLNQDLQENQSSALSRFESVTRQRALGSRTPDLSQGIAPSPTLSAYSDRLGGRSLLAKGSAPNLRSMSPPASASTVGTPDLNQRVSGLSESRSLFGNGGPPLSPPISESEDTSMLGIQPNDRGKATALGVFQKPSQPYDESRFAQRQLQLQQGRETPTSMRDRTNSNASRGTSRSASAQRPALESKTSSSAITEQPLQEEQSTFFMDDGASEISAKLTDSDYTTTLARRPSDRQHPALRDSSLPAPLSFSESLLPEQPSPADTVAVGDQEDPLDSPTLPGAGLSGMVRQHLRAASDASSVYDTAPGLADSDAEGDSYTAPQDHKPQGSDDFSRMDFGHLPIEVGGSLMAGDEFDEINSTSAPRESLERDEFATQLADGARRVRERLTMYADSDSRSTSPHPVPESKDSIDAGPAPRGTGLGILRGRESRGSVRERGRDESQSKAMRMLGLSSRGSSPAGSKYVAESSPPLQPIMQSAEGDEPRASQDSATPGQKEEHAGIRAFRQARRELQRMKELEAQNRRQPGAQETPSSPPSRGQDDAPPSMDRGPRQGPPSRERGPPPMALSQRMPSEEAYYSASNPGPRSASRNDRDRSGSESTDGDRSRSRQGRYRNGSDADHHRPARLDMPSRPPPRMPVGLPTSPHPMRRSPMPSPQPHPQSPARMQQPNYGGNGGLHPPYARGYDSGQASPVSPMPSPFMSSGPNAPMGLPQRPSDFQGHAESKLPRVRPRGPSDTTMAHPGPHNMRDRSQSGGGPRMNSNSPAHAPPLPPINPRRRQETSRTRTMYDSPPGRQSEDKNGPVSSASTPDLLKHADNDRRRPPQNFMPPDFSARPHNNAAPFNVGPPASRMVVAPSKKPNSGMHGGM</sequence>
<feature type="compositionally biased region" description="Polar residues" evidence="1">
    <location>
        <begin position="269"/>
        <end position="303"/>
    </location>
</feature>
<feature type="compositionally biased region" description="Basic and acidic residues" evidence="1">
    <location>
        <begin position="354"/>
        <end position="363"/>
    </location>
</feature>
<feature type="compositionally biased region" description="Polar residues" evidence="1">
    <location>
        <begin position="310"/>
        <end position="329"/>
    </location>
</feature>
<feature type="region of interest" description="Disordered" evidence="1">
    <location>
        <begin position="150"/>
        <end position="170"/>
    </location>
</feature>
<feature type="region of interest" description="Disordered" evidence="1">
    <location>
        <begin position="22"/>
        <end position="115"/>
    </location>
</feature>
<evidence type="ECO:0000313" key="2">
    <source>
        <dbReference type="EMBL" id="KXJ89824.1"/>
    </source>
</evidence>
<feature type="compositionally biased region" description="Basic and acidic residues" evidence="1">
    <location>
        <begin position="631"/>
        <end position="645"/>
    </location>
</feature>
<dbReference type="Proteomes" id="UP000070501">
    <property type="component" value="Unassembled WGS sequence"/>
</dbReference>
<feature type="non-terminal residue" evidence="2">
    <location>
        <position position="990"/>
    </location>
</feature>
<feature type="compositionally biased region" description="Polar residues" evidence="1">
    <location>
        <begin position="65"/>
        <end position="92"/>
    </location>
</feature>
<protein>
    <submittedName>
        <fullName evidence="2">Uncharacterized protein</fullName>
    </submittedName>
</protein>
<reference evidence="3" key="1">
    <citation type="submission" date="2016-02" db="EMBL/GenBank/DDBJ databases">
        <title>Draft genome sequence of Microdochium bolleyi, a fungal endophyte of beachgrass.</title>
        <authorList>
            <consortium name="DOE Joint Genome Institute"/>
            <person name="David A.S."/>
            <person name="May G."/>
            <person name="Haridas S."/>
            <person name="Lim J."/>
            <person name="Wang M."/>
            <person name="Labutti K."/>
            <person name="Lipzen A."/>
            <person name="Barry K."/>
            <person name="Grigoriev I.V."/>
        </authorList>
    </citation>
    <scope>NUCLEOTIDE SEQUENCE [LARGE SCALE GENOMIC DNA]</scope>
    <source>
        <strain evidence="3">J235TASD1</strain>
    </source>
</reference>
<evidence type="ECO:0000313" key="3">
    <source>
        <dbReference type="Proteomes" id="UP000070501"/>
    </source>
</evidence>
<feature type="compositionally biased region" description="Basic and acidic residues" evidence="1">
    <location>
        <begin position="934"/>
        <end position="944"/>
    </location>
</feature>
<feature type="compositionally biased region" description="Polar residues" evidence="1">
    <location>
        <begin position="102"/>
        <end position="114"/>
    </location>
</feature>
<feature type="compositionally biased region" description="Basic and acidic residues" evidence="1">
    <location>
        <begin position="712"/>
        <end position="730"/>
    </location>
</feature>
<evidence type="ECO:0000256" key="1">
    <source>
        <dbReference type="SAM" id="MobiDB-lite"/>
    </source>
</evidence>
<name>A0A136IY74_9PEZI</name>
<dbReference type="OrthoDB" id="5335210at2759"/>
<dbReference type="EMBL" id="KQ964254">
    <property type="protein sequence ID" value="KXJ89824.1"/>
    <property type="molecule type" value="Genomic_DNA"/>
</dbReference>
<feature type="compositionally biased region" description="Basic and acidic residues" evidence="1">
    <location>
        <begin position="549"/>
        <end position="566"/>
    </location>
</feature>
<gene>
    <name evidence="2" type="ORF">Micbo1qcDRAFT_165198</name>
</gene>
<feature type="compositionally biased region" description="Polar residues" evidence="1">
    <location>
        <begin position="188"/>
        <end position="219"/>
    </location>
</feature>
<keyword evidence="3" id="KW-1185">Reference proteome</keyword>
<proteinExistence type="predicted"/>
<feature type="compositionally biased region" description="Acidic residues" evidence="1">
    <location>
        <begin position="31"/>
        <end position="46"/>
    </location>
</feature>
<dbReference type="InParanoid" id="A0A136IY74"/>
<accession>A0A136IY74</accession>
<dbReference type="AlphaFoldDB" id="A0A136IY74"/>
<feature type="compositionally biased region" description="Basic and acidic residues" evidence="1">
    <location>
        <begin position="446"/>
        <end position="461"/>
    </location>
</feature>
<feature type="compositionally biased region" description="Basic and acidic residues" evidence="1">
    <location>
        <begin position="738"/>
        <end position="749"/>
    </location>
</feature>